<protein>
    <recommendedName>
        <fullName evidence="2 3">Single-stranded DNA-binding protein</fullName>
        <shortName evidence="2">SSB</shortName>
    </recommendedName>
</protein>
<evidence type="ECO:0000313" key="5">
    <source>
        <dbReference type="Proteomes" id="UP000034927"/>
    </source>
</evidence>
<gene>
    <name evidence="4" type="ORF">UR53_C0001G0047</name>
</gene>
<dbReference type="Gene3D" id="2.40.50.140">
    <property type="entry name" value="Nucleic acid-binding proteins"/>
    <property type="match status" value="1"/>
</dbReference>
<reference evidence="4 5" key="1">
    <citation type="journal article" date="2015" name="Nature">
        <title>rRNA introns, odd ribosomes, and small enigmatic genomes across a large radiation of phyla.</title>
        <authorList>
            <person name="Brown C.T."/>
            <person name="Hug L.A."/>
            <person name="Thomas B.C."/>
            <person name="Sharon I."/>
            <person name="Castelle C.J."/>
            <person name="Singh A."/>
            <person name="Wilkins M.J."/>
            <person name="Williams K.H."/>
            <person name="Banfield J.F."/>
        </authorList>
    </citation>
    <scope>NUCLEOTIDE SEQUENCE [LARGE SCALE GENOMIC DNA]</scope>
</reference>
<evidence type="ECO:0000256" key="2">
    <source>
        <dbReference type="HAMAP-Rule" id="MF_00984"/>
    </source>
</evidence>
<dbReference type="GO" id="GO:0009295">
    <property type="term" value="C:nucleoid"/>
    <property type="evidence" value="ECO:0007669"/>
    <property type="project" value="TreeGrafter"/>
</dbReference>
<dbReference type="PROSITE" id="PS50935">
    <property type="entry name" value="SSB"/>
    <property type="match status" value="1"/>
</dbReference>
<comment type="caution">
    <text evidence="2">Lacks conserved residue(s) required for the propagation of feature annotation.</text>
</comment>
<dbReference type="EMBL" id="LBPO01000001">
    <property type="protein sequence ID" value="KKP59547.1"/>
    <property type="molecule type" value="Genomic_DNA"/>
</dbReference>
<dbReference type="HAMAP" id="MF_00984">
    <property type="entry name" value="SSB"/>
    <property type="match status" value="1"/>
</dbReference>
<dbReference type="InterPro" id="IPR011344">
    <property type="entry name" value="ssDNA-bd"/>
</dbReference>
<dbReference type="GO" id="GO:0006260">
    <property type="term" value="P:DNA replication"/>
    <property type="evidence" value="ECO:0007669"/>
    <property type="project" value="InterPro"/>
</dbReference>
<dbReference type="PANTHER" id="PTHR10302">
    <property type="entry name" value="SINGLE-STRANDED DNA-BINDING PROTEIN"/>
    <property type="match status" value="1"/>
</dbReference>
<dbReference type="AlphaFoldDB" id="A0A0G0DWM5"/>
<dbReference type="InterPro" id="IPR012340">
    <property type="entry name" value="NA-bd_OB-fold"/>
</dbReference>
<dbReference type="Pfam" id="PF00436">
    <property type="entry name" value="SSB"/>
    <property type="match status" value="1"/>
</dbReference>
<dbReference type="PANTHER" id="PTHR10302:SF0">
    <property type="entry name" value="SINGLE-STRANDED DNA-BINDING PROTEIN, MITOCHONDRIAL"/>
    <property type="match status" value="1"/>
</dbReference>
<dbReference type="PIRSF" id="PIRSF002070">
    <property type="entry name" value="SSB"/>
    <property type="match status" value="1"/>
</dbReference>
<dbReference type="InterPro" id="IPR000424">
    <property type="entry name" value="Primosome_PriB/ssb"/>
</dbReference>
<dbReference type="PATRIC" id="fig|1619045.3.peg.49"/>
<evidence type="ECO:0000313" key="4">
    <source>
        <dbReference type="EMBL" id="KKP59547.1"/>
    </source>
</evidence>
<dbReference type="SUPFAM" id="SSF50249">
    <property type="entry name" value="Nucleic acid-binding proteins"/>
    <property type="match status" value="1"/>
</dbReference>
<dbReference type="NCBIfam" id="TIGR00621">
    <property type="entry name" value="ssb"/>
    <property type="match status" value="1"/>
</dbReference>
<sequence length="146" mass="16280">MYDLNRVTIIGRLTRDPEVKTTTTGKSVATVSVATSRAWTDQAGVKQKESEFHNVVFWGKLSEIVGQYLHKASKVYVEGRLRTRDWTDQAGVKHYRTEIVAENLIMLDSAPSGAGSNMPTNSTPVYHDNAPAEVVEEEIKVEDIPF</sequence>
<evidence type="ECO:0000256" key="3">
    <source>
        <dbReference type="PIRNR" id="PIRNR002070"/>
    </source>
</evidence>
<name>A0A0G0DWM5_9BACT</name>
<dbReference type="GO" id="GO:0003697">
    <property type="term" value="F:single-stranded DNA binding"/>
    <property type="evidence" value="ECO:0007669"/>
    <property type="project" value="UniProtKB-UniRule"/>
</dbReference>
<dbReference type="Proteomes" id="UP000034927">
    <property type="component" value="Unassembled WGS sequence"/>
</dbReference>
<organism evidence="4 5">
    <name type="scientific">Candidatus Magasanikbacteria bacterium GW2011_GWC2_34_16</name>
    <dbReference type="NCBI Taxonomy" id="1619045"/>
    <lineage>
        <taxon>Bacteria</taxon>
        <taxon>Candidatus Magasanikiibacteriota</taxon>
    </lineage>
</organism>
<dbReference type="CDD" id="cd04496">
    <property type="entry name" value="SSB_OBF"/>
    <property type="match status" value="1"/>
</dbReference>
<accession>A0A0G0DWM5</accession>
<comment type="subunit">
    <text evidence="2">Homotetramer.</text>
</comment>
<comment type="caution">
    <text evidence="4">The sequence shown here is derived from an EMBL/GenBank/DDBJ whole genome shotgun (WGS) entry which is preliminary data.</text>
</comment>
<proteinExistence type="inferred from homology"/>
<evidence type="ECO:0000256" key="1">
    <source>
        <dbReference type="ARBA" id="ARBA00023125"/>
    </source>
</evidence>
<keyword evidence="1 2" id="KW-0238">DNA-binding</keyword>